<comment type="catalytic activity">
    <reaction evidence="6">
        <text>L-threonyl-[protein] + ATP = 3-O-(5'-adenylyl)-L-threonyl-[protein] + diphosphate</text>
        <dbReference type="Rhea" id="RHEA:54292"/>
        <dbReference type="Rhea" id="RHEA-COMP:11060"/>
        <dbReference type="Rhea" id="RHEA-COMP:13847"/>
        <dbReference type="ChEBI" id="CHEBI:30013"/>
        <dbReference type="ChEBI" id="CHEBI:30616"/>
        <dbReference type="ChEBI" id="CHEBI:33019"/>
        <dbReference type="ChEBI" id="CHEBI:138113"/>
        <dbReference type="EC" id="2.7.7.108"/>
    </reaction>
</comment>
<organism evidence="10 11">
    <name type="scientific">Bradyrhizobium sacchari</name>
    <dbReference type="NCBI Taxonomy" id="1399419"/>
    <lineage>
        <taxon>Bacteria</taxon>
        <taxon>Pseudomonadati</taxon>
        <taxon>Pseudomonadota</taxon>
        <taxon>Alphaproteobacteria</taxon>
        <taxon>Hyphomicrobiales</taxon>
        <taxon>Nitrobacteraceae</taxon>
        <taxon>Bradyrhizobium</taxon>
    </lineage>
</organism>
<dbReference type="EC" id="2.7.7.108" evidence="5"/>
<evidence type="ECO:0000313" key="10">
    <source>
        <dbReference type="EMBL" id="TWB76173.1"/>
    </source>
</evidence>
<feature type="domain" description="Fido" evidence="9">
    <location>
        <begin position="52"/>
        <end position="187"/>
    </location>
</feature>
<dbReference type="InterPro" id="IPR036597">
    <property type="entry name" value="Fido-like_dom_sf"/>
</dbReference>
<evidence type="ECO:0000259" key="9">
    <source>
        <dbReference type="PROSITE" id="PS51459"/>
    </source>
</evidence>
<protein>
    <recommendedName>
        <fullName evidence="5">protein adenylyltransferase</fullName>
        <ecNumber evidence="5">2.7.7.108</ecNumber>
    </recommendedName>
</protein>
<name>A0A560JYJ6_9BRAD</name>
<feature type="compositionally biased region" description="Basic and acidic residues" evidence="8">
    <location>
        <begin position="234"/>
        <end position="243"/>
    </location>
</feature>
<evidence type="ECO:0000256" key="5">
    <source>
        <dbReference type="ARBA" id="ARBA00034531"/>
    </source>
</evidence>
<reference evidence="10 11" key="1">
    <citation type="submission" date="2019-06" db="EMBL/GenBank/DDBJ databases">
        <title>Genomic Encyclopedia of Type Strains, Phase IV (KMG-V): Genome sequencing to study the core and pangenomes of soil and plant-associated prokaryotes.</title>
        <authorList>
            <person name="Whitman W."/>
        </authorList>
    </citation>
    <scope>NUCLEOTIDE SEQUENCE [LARGE SCALE GENOMIC DNA]</scope>
    <source>
        <strain evidence="10 11">BR 10556</strain>
    </source>
</reference>
<keyword evidence="11" id="KW-1185">Reference proteome</keyword>
<dbReference type="RefSeq" id="WP_080134714.1">
    <property type="nucleotide sequence ID" value="NZ_LWIG01000007.1"/>
</dbReference>
<evidence type="ECO:0000256" key="8">
    <source>
        <dbReference type="SAM" id="MobiDB-lite"/>
    </source>
</evidence>
<dbReference type="InterPro" id="IPR003812">
    <property type="entry name" value="Fido"/>
</dbReference>
<evidence type="ECO:0000256" key="7">
    <source>
        <dbReference type="ARBA" id="ARBA00048696"/>
    </source>
</evidence>
<dbReference type="PROSITE" id="PS51459">
    <property type="entry name" value="FIDO"/>
    <property type="match status" value="1"/>
</dbReference>
<proteinExistence type="predicted"/>
<comment type="caution">
    <text evidence="10">The sequence shown here is derived from an EMBL/GenBank/DDBJ whole genome shotgun (WGS) entry which is preliminary data.</text>
</comment>
<keyword evidence="3" id="KW-0547">Nucleotide-binding</keyword>
<evidence type="ECO:0000313" key="11">
    <source>
        <dbReference type="Proteomes" id="UP000315914"/>
    </source>
</evidence>
<evidence type="ECO:0000256" key="6">
    <source>
        <dbReference type="ARBA" id="ARBA00047939"/>
    </source>
</evidence>
<dbReference type="STRING" id="1399419.A5906_26545"/>
<gene>
    <name evidence="10" type="ORF">FBZ95_104354</name>
</gene>
<feature type="region of interest" description="Disordered" evidence="8">
    <location>
        <begin position="205"/>
        <end position="243"/>
    </location>
</feature>
<sequence length="243" mass="26851">MIFDPFGDFETCGYLRNLALEKDPVIVKRLEHASFTTGIDDAFAPLQKKKTLTYADVLSTHKMLFEAMYPWAGQDRATTAPDIAVSRGGVLFAHPKYIQNAIEHALKLGNDPKIMREKPGEVMGYLAHGHPFLDGNGRTIMVIHSVLAQRAGFSIDWASTDKTEYLQTLTKELHDPGKGILDKYVEPYIRPAVADLKEHIAATKGLDGGTGDADTIRGSNNDPAVQAEYKQQQLKRDEPGKDA</sequence>
<dbReference type="GO" id="GO:0070733">
    <property type="term" value="F:AMPylase activity"/>
    <property type="evidence" value="ECO:0007669"/>
    <property type="project" value="UniProtKB-EC"/>
</dbReference>
<dbReference type="PANTHER" id="PTHR39560:SF1">
    <property type="entry name" value="PROTEIN ADENYLYLTRANSFERASE FIC-RELATED"/>
    <property type="match status" value="1"/>
</dbReference>
<dbReference type="SUPFAM" id="SSF140931">
    <property type="entry name" value="Fic-like"/>
    <property type="match status" value="1"/>
</dbReference>
<dbReference type="Pfam" id="PF02661">
    <property type="entry name" value="Fic"/>
    <property type="match status" value="1"/>
</dbReference>
<dbReference type="EMBL" id="VITW01000004">
    <property type="protein sequence ID" value="TWB76173.1"/>
    <property type="molecule type" value="Genomic_DNA"/>
</dbReference>
<keyword evidence="4" id="KW-0067">ATP-binding</keyword>
<dbReference type="GO" id="GO:0005524">
    <property type="term" value="F:ATP binding"/>
    <property type="evidence" value="ECO:0007669"/>
    <property type="project" value="UniProtKB-KW"/>
</dbReference>
<evidence type="ECO:0000256" key="4">
    <source>
        <dbReference type="ARBA" id="ARBA00022840"/>
    </source>
</evidence>
<dbReference type="Gene3D" id="1.10.3290.10">
    <property type="entry name" value="Fido-like domain"/>
    <property type="match status" value="1"/>
</dbReference>
<evidence type="ECO:0000256" key="2">
    <source>
        <dbReference type="ARBA" id="ARBA00022695"/>
    </source>
</evidence>
<evidence type="ECO:0000256" key="1">
    <source>
        <dbReference type="ARBA" id="ARBA00022679"/>
    </source>
</evidence>
<keyword evidence="1" id="KW-0808">Transferase</keyword>
<accession>A0A560JYJ6</accession>
<evidence type="ECO:0000256" key="3">
    <source>
        <dbReference type="ARBA" id="ARBA00022741"/>
    </source>
</evidence>
<dbReference type="AlphaFoldDB" id="A0A560JYJ6"/>
<dbReference type="PANTHER" id="PTHR39560">
    <property type="entry name" value="PROTEIN ADENYLYLTRANSFERASE FIC-RELATED"/>
    <property type="match status" value="1"/>
</dbReference>
<dbReference type="Proteomes" id="UP000315914">
    <property type="component" value="Unassembled WGS sequence"/>
</dbReference>
<comment type="catalytic activity">
    <reaction evidence="7">
        <text>L-tyrosyl-[protein] + ATP = O-(5'-adenylyl)-L-tyrosyl-[protein] + diphosphate</text>
        <dbReference type="Rhea" id="RHEA:54288"/>
        <dbReference type="Rhea" id="RHEA-COMP:10136"/>
        <dbReference type="Rhea" id="RHEA-COMP:13846"/>
        <dbReference type="ChEBI" id="CHEBI:30616"/>
        <dbReference type="ChEBI" id="CHEBI:33019"/>
        <dbReference type="ChEBI" id="CHEBI:46858"/>
        <dbReference type="ChEBI" id="CHEBI:83624"/>
        <dbReference type="EC" id="2.7.7.108"/>
    </reaction>
</comment>
<keyword evidence="2" id="KW-0548">Nucleotidyltransferase</keyword>
<dbReference type="GO" id="GO:0051302">
    <property type="term" value="P:regulation of cell division"/>
    <property type="evidence" value="ECO:0007669"/>
    <property type="project" value="TreeGrafter"/>
</dbReference>